<dbReference type="GO" id="GO:0016757">
    <property type="term" value="F:glycosyltransferase activity"/>
    <property type="evidence" value="ECO:0007669"/>
    <property type="project" value="InterPro"/>
</dbReference>
<evidence type="ECO:0000313" key="3">
    <source>
        <dbReference type="EMBL" id="VXD22726.1"/>
    </source>
</evidence>
<accession>A0A7Z9C099</accession>
<keyword evidence="4" id="KW-1185">Reference proteome</keyword>
<feature type="coiled-coil region" evidence="1">
    <location>
        <begin position="393"/>
        <end position="420"/>
    </location>
</feature>
<dbReference type="PANTHER" id="PTHR46656:SF3">
    <property type="entry name" value="PUTATIVE-RELATED"/>
    <property type="match status" value="1"/>
</dbReference>
<evidence type="ECO:0000313" key="4">
    <source>
        <dbReference type="Proteomes" id="UP000184550"/>
    </source>
</evidence>
<keyword evidence="3" id="KW-0808">Transferase</keyword>
<dbReference type="CDD" id="cd01635">
    <property type="entry name" value="Glycosyltransferase_GTB-type"/>
    <property type="match status" value="1"/>
</dbReference>
<dbReference type="Proteomes" id="UP000184550">
    <property type="component" value="Unassembled WGS sequence"/>
</dbReference>
<dbReference type="Gene3D" id="3.40.50.2000">
    <property type="entry name" value="Glycogen Phosphorylase B"/>
    <property type="match status" value="1"/>
</dbReference>
<dbReference type="RefSeq" id="WP_156093258.1">
    <property type="nucleotide sequence ID" value="NZ_LR734878.1"/>
</dbReference>
<dbReference type="Pfam" id="PF00534">
    <property type="entry name" value="Glycos_transf_1"/>
    <property type="match status" value="1"/>
</dbReference>
<sequence>MVESAIKPHFGVNVIGYATGEFGGGEGLRCTLKALEAAGIPFNLQNISVPWHRNLDSTYTNFSDDNPYPINLVHLNPDSFLLDNSDTQYLQKRYNIGFWAWELPKFPSNWEFAFDLFDEVWTYSNYGTETISEVSPIPVLKIMPSIELPQPSLDRESLGLPKDKFIFLFMFDFHSTLERKNPRAIIKAFKQAFGNSNEDVLLVIKFSNAEHHPQKLSQLNALSENDPSIRFIDGHFTKNKVNALIYNCDCYVSLHRSEGFGLTMAEAMFYGKPVIATGYSSNTDFMNVGNSFLVKYELVTTTEEYLPYPKGSIWAEPDIAHAASLMQYIFHNYREAQEIGSRASEEIKSLLSPHSVGIKIKNRLEHIIRKINPSAASHIEEIKTEINWRASQLKAWRQTAEQAQIELEECRRQILLTQSQR</sequence>
<proteinExistence type="predicted"/>
<dbReference type="EMBL" id="CZCU02000153">
    <property type="protein sequence ID" value="VXD22726.1"/>
    <property type="molecule type" value="Genomic_DNA"/>
</dbReference>
<feature type="domain" description="Glycosyl transferase family 1" evidence="2">
    <location>
        <begin position="154"/>
        <end position="290"/>
    </location>
</feature>
<name>A0A7Z9C099_9CYAN</name>
<gene>
    <name evidence="3" type="ORF">PL8927_760036</name>
</gene>
<protein>
    <submittedName>
        <fullName evidence="3">Glycosyl transferase family 2</fullName>
    </submittedName>
</protein>
<reference evidence="3" key="1">
    <citation type="submission" date="2019-10" db="EMBL/GenBank/DDBJ databases">
        <authorList>
            <consortium name="Genoscope - CEA"/>
            <person name="William W."/>
        </authorList>
    </citation>
    <scope>NUCLEOTIDE SEQUENCE [LARGE SCALE GENOMIC DNA]</scope>
    <source>
        <strain evidence="3">BBR_PRJEB10992</strain>
    </source>
</reference>
<evidence type="ECO:0000256" key="1">
    <source>
        <dbReference type="SAM" id="Coils"/>
    </source>
</evidence>
<dbReference type="InterPro" id="IPR001296">
    <property type="entry name" value="Glyco_trans_1"/>
</dbReference>
<dbReference type="OrthoDB" id="440232at2"/>
<evidence type="ECO:0000259" key="2">
    <source>
        <dbReference type="Pfam" id="PF00534"/>
    </source>
</evidence>
<comment type="caution">
    <text evidence="3">The sequence shown here is derived from an EMBL/GenBank/DDBJ whole genome shotgun (WGS) entry which is preliminary data.</text>
</comment>
<keyword evidence="1" id="KW-0175">Coiled coil</keyword>
<dbReference type="SUPFAM" id="SSF53756">
    <property type="entry name" value="UDP-Glycosyltransferase/glycogen phosphorylase"/>
    <property type="match status" value="1"/>
</dbReference>
<organism evidence="3 4">
    <name type="scientific">Planktothrix serta PCC 8927</name>
    <dbReference type="NCBI Taxonomy" id="671068"/>
    <lineage>
        <taxon>Bacteria</taxon>
        <taxon>Bacillati</taxon>
        <taxon>Cyanobacteriota</taxon>
        <taxon>Cyanophyceae</taxon>
        <taxon>Oscillatoriophycideae</taxon>
        <taxon>Oscillatoriales</taxon>
        <taxon>Microcoleaceae</taxon>
        <taxon>Planktothrix</taxon>
    </lineage>
</organism>
<dbReference type="PANTHER" id="PTHR46656">
    <property type="entry name" value="PUTATIVE-RELATED"/>
    <property type="match status" value="1"/>
</dbReference>
<dbReference type="AlphaFoldDB" id="A0A7Z9C099"/>